<accession>A0A8H9IIR5</accession>
<reference evidence="7" key="1">
    <citation type="journal article" date="2019" name="Int. J. Syst. Evol. Microbiol.">
        <title>The Global Catalogue of Microorganisms (GCM) 10K type strain sequencing project: providing services to taxonomists for standard genome sequencing and annotation.</title>
        <authorList>
            <consortium name="The Broad Institute Genomics Platform"/>
            <consortium name="The Broad Institute Genome Sequencing Center for Infectious Disease"/>
            <person name="Wu L."/>
            <person name="Ma J."/>
        </authorList>
    </citation>
    <scope>NUCLEOTIDE SEQUENCE [LARGE SCALE GENOMIC DNA]</scope>
    <source>
        <strain evidence="7">KCTC 42083</strain>
    </source>
</reference>
<gene>
    <name evidence="6" type="primary">mdcB</name>
    <name evidence="6" type="ORF">GCM10010096_16450</name>
</gene>
<dbReference type="EMBL" id="BMZN01000002">
    <property type="protein sequence ID" value="GHC45704.1"/>
    <property type="molecule type" value="Genomic_DNA"/>
</dbReference>
<keyword evidence="4" id="KW-0547">Nucleotide-binding</keyword>
<dbReference type="PANTHER" id="PTHR30201">
    <property type="entry name" value="TRIPHOSPHORIBOSYL-DEPHOSPHO-COA SYNTHASE"/>
    <property type="match status" value="1"/>
</dbReference>
<dbReference type="GO" id="GO:0005524">
    <property type="term" value="F:ATP binding"/>
    <property type="evidence" value="ECO:0007669"/>
    <property type="project" value="UniProtKB-KW"/>
</dbReference>
<dbReference type="InterPro" id="IPR002736">
    <property type="entry name" value="CitG"/>
</dbReference>
<comment type="caution">
    <text evidence="6">The sequence shown here is derived from an EMBL/GenBank/DDBJ whole genome shotgun (WGS) entry which is preliminary data.</text>
</comment>
<evidence type="ECO:0000256" key="5">
    <source>
        <dbReference type="ARBA" id="ARBA00022840"/>
    </source>
</evidence>
<evidence type="ECO:0000313" key="7">
    <source>
        <dbReference type="Proteomes" id="UP000608923"/>
    </source>
</evidence>
<dbReference type="GO" id="GO:0046917">
    <property type="term" value="F:triphosphoribosyl-dephospho-CoA synthase activity"/>
    <property type="evidence" value="ECO:0007669"/>
    <property type="project" value="UniProtKB-EC"/>
</dbReference>
<keyword evidence="5" id="KW-0067">ATP-binding</keyword>
<dbReference type="Proteomes" id="UP000608923">
    <property type="component" value="Unassembled WGS sequence"/>
</dbReference>
<evidence type="ECO:0000256" key="1">
    <source>
        <dbReference type="ARBA" id="ARBA00001210"/>
    </source>
</evidence>
<evidence type="ECO:0000256" key="2">
    <source>
        <dbReference type="ARBA" id="ARBA00012074"/>
    </source>
</evidence>
<comment type="catalytic activity">
    <reaction evidence="1">
        <text>3'-dephospho-CoA + ATP = 2'-(5''-triphospho-alpha-D-ribosyl)-3'-dephospho-CoA + adenine</text>
        <dbReference type="Rhea" id="RHEA:15117"/>
        <dbReference type="ChEBI" id="CHEBI:16708"/>
        <dbReference type="ChEBI" id="CHEBI:30616"/>
        <dbReference type="ChEBI" id="CHEBI:57328"/>
        <dbReference type="ChEBI" id="CHEBI:61378"/>
        <dbReference type="EC" id="2.4.2.52"/>
    </reaction>
</comment>
<dbReference type="PANTHER" id="PTHR30201:SF2">
    <property type="entry name" value="2-(5''-TRIPHOSPHORIBOSYL)-3'-DEPHOSPHOCOENZYME-A SYNTHASE"/>
    <property type="match status" value="1"/>
</dbReference>
<dbReference type="EC" id="2.4.2.52" evidence="2"/>
<organism evidence="6 7">
    <name type="scientific">Alcaligenes pakistanensis</name>
    <dbReference type="NCBI Taxonomy" id="1482717"/>
    <lineage>
        <taxon>Bacteria</taxon>
        <taxon>Pseudomonadati</taxon>
        <taxon>Pseudomonadota</taxon>
        <taxon>Betaproteobacteria</taxon>
        <taxon>Burkholderiales</taxon>
        <taxon>Alcaligenaceae</taxon>
        <taxon>Alcaligenes</taxon>
    </lineage>
</organism>
<evidence type="ECO:0000313" key="6">
    <source>
        <dbReference type="EMBL" id="GHC45704.1"/>
    </source>
</evidence>
<proteinExistence type="predicted"/>
<evidence type="ECO:0000256" key="4">
    <source>
        <dbReference type="ARBA" id="ARBA00022741"/>
    </source>
</evidence>
<dbReference type="Gene3D" id="1.10.4200.10">
    <property type="entry name" value="Triphosphoribosyl-dephospho-CoA protein"/>
    <property type="match status" value="1"/>
</dbReference>
<name>A0A8H9IIR5_9BURK</name>
<dbReference type="AlphaFoldDB" id="A0A8H9IIR5"/>
<evidence type="ECO:0000256" key="3">
    <source>
        <dbReference type="ARBA" id="ARBA00022679"/>
    </source>
</evidence>
<keyword evidence="7" id="KW-1185">Reference proteome</keyword>
<dbReference type="RefSeq" id="WP_189392048.1">
    <property type="nucleotide sequence ID" value="NZ_BMZN01000002.1"/>
</dbReference>
<keyword evidence="3" id="KW-0808">Transferase</keyword>
<sequence>MRLDVIEQAALANLPQAQDATNSCHSWSCAAIGRAAVLALYDELILSPKPGLVSLLDSGSHKDMDARTFYRSLFALRHYFIDMAALGQQRVSFSQLQTRGIAAEARMQAATGGINTHRGAIFMLGLLCAAAGACLPFRTLTPATIRDQLQTLWGAALQARSLQVSSALPGGRAVRRYGLQGANQEAAQGFPTLFETAWPAWQVAVKTLSPHSTPVAEQKLQTVGLHTFFSVMAVLDDSNLAHRGGLEGLHYARRCATHYLQAGSAFTPDAVQRAQTVHQAFMERRLSPGGAADTLSACCWLDRLQAYAPGCASQRRPTGAWL</sequence>
<dbReference type="GO" id="GO:0051191">
    <property type="term" value="P:prosthetic group biosynthetic process"/>
    <property type="evidence" value="ECO:0007669"/>
    <property type="project" value="TreeGrafter"/>
</dbReference>
<dbReference type="Pfam" id="PF01874">
    <property type="entry name" value="CitG"/>
    <property type="match status" value="1"/>
</dbReference>
<protein>
    <recommendedName>
        <fullName evidence="2">triphosphoribosyl-dephospho-CoA synthase</fullName>
        <ecNumber evidence="2">2.4.2.52</ecNumber>
    </recommendedName>
</protein>